<reference evidence="2" key="1">
    <citation type="submission" date="2012-08" db="EMBL/GenBank/DDBJ databases">
        <title>The Genome Sequence of Wuchereria bancrofti.</title>
        <authorList>
            <person name="Nutman T.B."/>
            <person name="Fink D.L."/>
            <person name="Russ C."/>
            <person name="Young S."/>
            <person name="Zeng Q."/>
            <person name="Koehrsen M."/>
            <person name="Alvarado L."/>
            <person name="Berlin A."/>
            <person name="Chapman S.B."/>
            <person name="Chen Z."/>
            <person name="Freedman E."/>
            <person name="Gellesch M."/>
            <person name="Goldberg J."/>
            <person name="Griggs A."/>
            <person name="Gujja S."/>
            <person name="Heilman E.R."/>
            <person name="Heiman D."/>
            <person name="Hepburn T."/>
            <person name="Howarth C."/>
            <person name="Jen D."/>
            <person name="Larson L."/>
            <person name="Lewis B."/>
            <person name="Mehta T."/>
            <person name="Park D."/>
            <person name="Pearson M."/>
            <person name="Roberts A."/>
            <person name="Saif S."/>
            <person name="Shea T."/>
            <person name="Shenoy N."/>
            <person name="Sisk P."/>
            <person name="Stolte C."/>
            <person name="Sykes S."/>
            <person name="Walk T."/>
            <person name="White J."/>
            <person name="Yandava C."/>
            <person name="Haas B."/>
            <person name="Henn M.R."/>
            <person name="Nusbaum C."/>
            <person name="Birren B."/>
        </authorList>
    </citation>
    <scope>NUCLEOTIDE SEQUENCE [LARGE SCALE GENOMIC DNA]</scope>
    <source>
        <strain evidence="2">NA</strain>
    </source>
</reference>
<accession>J9DZF1</accession>
<name>J9DZF1_WUCBA</name>
<protein>
    <submittedName>
        <fullName evidence="1">Uncharacterized protein</fullName>
    </submittedName>
</protein>
<gene>
    <name evidence="1" type="ORF">WUBG_13792</name>
</gene>
<sequence length="107" mass="12450">MKLSLFVNNDLDQLAQLNERLLERSRGRRTDYKLIDSEIIKSAPEPVPATVKEQIRDMLESRISNDTSVNSTIPQQDRSGYVTVRYALFRERKPIKIILPFLLQSFN</sequence>
<evidence type="ECO:0000313" key="1">
    <source>
        <dbReference type="EMBL" id="EJW75301.1"/>
    </source>
</evidence>
<organism evidence="1 2">
    <name type="scientific">Wuchereria bancrofti</name>
    <dbReference type="NCBI Taxonomy" id="6293"/>
    <lineage>
        <taxon>Eukaryota</taxon>
        <taxon>Metazoa</taxon>
        <taxon>Ecdysozoa</taxon>
        <taxon>Nematoda</taxon>
        <taxon>Chromadorea</taxon>
        <taxon>Rhabditida</taxon>
        <taxon>Spirurina</taxon>
        <taxon>Spiruromorpha</taxon>
        <taxon>Filarioidea</taxon>
        <taxon>Onchocercidae</taxon>
        <taxon>Wuchereria</taxon>
    </lineage>
</organism>
<dbReference type="Proteomes" id="UP000004810">
    <property type="component" value="Unassembled WGS sequence"/>
</dbReference>
<proteinExistence type="predicted"/>
<dbReference type="AlphaFoldDB" id="J9DZF1"/>
<evidence type="ECO:0000313" key="2">
    <source>
        <dbReference type="Proteomes" id="UP000004810"/>
    </source>
</evidence>
<dbReference type="EMBL" id="ADBV01010750">
    <property type="protein sequence ID" value="EJW75301.1"/>
    <property type="molecule type" value="Genomic_DNA"/>
</dbReference>
<comment type="caution">
    <text evidence="1">The sequence shown here is derived from an EMBL/GenBank/DDBJ whole genome shotgun (WGS) entry which is preliminary data.</text>
</comment>